<dbReference type="InterPro" id="IPR002931">
    <property type="entry name" value="Transglutaminase-like"/>
</dbReference>
<dbReference type="eggNOG" id="COG1305">
    <property type="taxonomic scope" value="Bacteria"/>
</dbReference>
<evidence type="ECO:0000259" key="3">
    <source>
        <dbReference type="Pfam" id="PF12969"/>
    </source>
</evidence>
<evidence type="ECO:0000259" key="2">
    <source>
        <dbReference type="Pfam" id="PF01841"/>
    </source>
</evidence>
<reference evidence="4 5" key="1">
    <citation type="journal article" date="2015" name="Microbes Environ.">
        <title>Distribution and evolution of nitrogen fixation genes in the phylum bacteroidetes.</title>
        <authorList>
            <person name="Inoue J."/>
            <person name="Oshima K."/>
            <person name="Suda W."/>
            <person name="Sakamoto M."/>
            <person name="Iino T."/>
            <person name="Noda S."/>
            <person name="Hongoh Y."/>
            <person name="Hattori M."/>
            <person name="Ohkuma M."/>
        </authorList>
    </citation>
    <scope>NUCLEOTIDE SEQUENCE [LARGE SCALE GENOMIC DNA]</scope>
    <source>
        <strain evidence="4 5">JCM 15093</strain>
    </source>
</reference>
<proteinExistence type="predicted"/>
<feature type="domain" description="DUF3857" evidence="3">
    <location>
        <begin position="57"/>
        <end position="211"/>
    </location>
</feature>
<name>A0A069D480_9BACE</name>
<dbReference type="SUPFAM" id="SSF54001">
    <property type="entry name" value="Cysteine proteinases"/>
    <property type="match status" value="1"/>
</dbReference>
<evidence type="ECO:0000313" key="4">
    <source>
        <dbReference type="EMBL" id="GAK37061.1"/>
    </source>
</evidence>
<accession>A0A069D480</accession>
<gene>
    <name evidence="4" type="ORF">JCM15093_2278</name>
</gene>
<dbReference type="Gene3D" id="2.60.40.3140">
    <property type="match status" value="1"/>
</dbReference>
<dbReference type="Gene3D" id="3.10.620.30">
    <property type="match status" value="1"/>
</dbReference>
<evidence type="ECO:0008006" key="6">
    <source>
        <dbReference type="Google" id="ProtNLM"/>
    </source>
</evidence>
<dbReference type="OrthoDB" id="8595007at2"/>
<comment type="caution">
    <text evidence="4">The sequence shown here is derived from an EMBL/GenBank/DDBJ whole genome shotgun (WGS) entry which is preliminary data.</text>
</comment>
<dbReference type="RefSeq" id="WP_024996830.1">
    <property type="nucleotide sequence ID" value="NZ_ATZI01000014.1"/>
</dbReference>
<keyword evidence="5" id="KW-1185">Reference proteome</keyword>
<dbReference type="Pfam" id="PF01841">
    <property type="entry name" value="Transglut_core"/>
    <property type="match status" value="1"/>
</dbReference>
<protein>
    <recommendedName>
        <fullName evidence="6">DUF3857 domain-containing protein</fullName>
    </recommendedName>
</protein>
<dbReference type="InterPro" id="IPR038765">
    <property type="entry name" value="Papain-like_cys_pep_sf"/>
</dbReference>
<dbReference type="Proteomes" id="UP000027601">
    <property type="component" value="Unassembled WGS sequence"/>
</dbReference>
<dbReference type="STRING" id="1121097.GCA_000428125_02650"/>
<evidence type="ECO:0000256" key="1">
    <source>
        <dbReference type="SAM" id="SignalP"/>
    </source>
</evidence>
<feature type="chain" id="PRO_5001662805" description="DUF3857 domain-containing protein" evidence="1">
    <location>
        <begin position="20"/>
        <end position="627"/>
    </location>
</feature>
<organism evidence="4 5">
    <name type="scientific">Bacteroides graminisolvens DSM 19988 = JCM 15093</name>
    <dbReference type="NCBI Taxonomy" id="1121097"/>
    <lineage>
        <taxon>Bacteria</taxon>
        <taxon>Pseudomonadati</taxon>
        <taxon>Bacteroidota</taxon>
        <taxon>Bacteroidia</taxon>
        <taxon>Bacteroidales</taxon>
        <taxon>Bacteroidaceae</taxon>
        <taxon>Bacteroides</taxon>
    </lineage>
</organism>
<sequence length="627" mass="71115">MNKRLAIFGLLWICFSVKAQIKTSFPAEITEKAYAVVQSNEIDFICESATNALKKENYTVTVLDEKGKEAAHFLCMCDQFSSLNKFSGEVYDRTGNLIRKIKKSELKMSEYSSGLTTDDYMYFFECNIGQYPYTVKYEWEIKYKNGLISFPPFAPQSRFNLSVVEANYRLHVPAEVTYRTKILNSGNKFQSKTTPKGATYSEISFKNLKAIEKELYGAPLEALIPIVYLGPDNFIFDGSQGDMSTWKSYGNWQYALLKDRDILPPELKEKIHQLTSGCNSEKEKVKVLYDYLAANTRYVSIQLGIGGLQPTPATNVYKTGFGDCKALSNYLKAMLQEVGINSNYTVISTDRVKLLKDFASVGQMNHVILQVPLKEETLWLECTNAQLPLGYIHRDIAGHDAILIKENGGELCTLPSYPDSVNTQIRTAQITLDNNGKAHIQTTQKCDLFQYEHLSAITHMQPDEQKDLLRSQIRLTQASVNNISIQESKRANPQIDVQFQTECQQFGNKTGNRLFIPANLFRNYFTVPKQEKRTSDIYIKYGYADTDSVLITLPEGFVLEAMPKPTSVSCRFGSFESSIENKGTQICVRQRLFLKKGKFPANTYEEFANFAQTISDLYGGRIVLKKE</sequence>
<dbReference type="Pfam" id="PF12969">
    <property type="entry name" value="DUF3857"/>
    <property type="match status" value="1"/>
</dbReference>
<dbReference type="AlphaFoldDB" id="A0A069D480"/>
<feature type="domain" description="Transglutaminase-like" evidence="2">
    <location>
        <begin position="272"/>
        <end position="376"/>
    </location>
</feature>
<keyword evidence="1" id="KW-0732">Signal</keyword>
<feature type="signal peptide" evidence="1">
    <location>
        <begin position="1"/>
        <end position="19"/>
    </location>
</feature>
<dbReference type="InterPro" id="IPR024618">
    <property type="entry name" value="DUF3857"/>
</dbReference>
<dbReference type="EMBL" id="BAJS01000013">
    <property type="protein sequence ID" value="GAK37061.1"/>
    <property type="molecule type" value="Genomic_DNA"/>
</dbReference>
<dbReference type="Gene3D" id="2.60.120.1130">
    <property type="match status" value="1"/>
</dbReference>
<evidence type="ECO:0000313" key="5">
    <source>
        <dbReference type="Proteomes" id="UP000027601"/>
    </source>
</evidence>